<dbReference type="Pfam" id="PF06634">
    <property type="entry name" value="DUF1156"/>
    <property type="match status" value="1"/>
</dbReference>
<dbReference type="InterPro" id="IPR009537">
    <property type="entry name" value="DUF1156"/>
</dbReference>
<gene>
    <name evidence="2" type="ORF">Mterra_00059</name>
</gene>
<dbReference type="OrthoDB" id="9800801at2"/>
<organism evidence="2 3">
    <name type="scientific">Calidithermus terrae</name>
    <dbReference type="NCBI Taxonomy" id="1408545"/>
    <lineage>
        <taxon>Bacteria</taxon>
        <taxon>Thermotogati</taxon>
        <taxon>Deinococcota</taxon>
        <taxon>Deinococci</taxon>
        <taxon>Thermales</taxon>
        <taxon>Thermaceae</taxon>
        <taxon>Calidithermus</taxon>
    </lineage>
</organism>
<proteinExistence type="predicted"/>
<evidence type="ECO:0000313" key="3">
    <source>
        <dbReference type="Proteomes" id="UP000265715"/>
    </source>
</evidence>
<sequence length="924" mass="102000">MTQPKRKLIEVALPLEAINREAAREKSIRHGHPSTLHLWWARRPLAAARAVLFASLVDDPSARPEEFPTDEAQEAERKRLFDLIERLVKWENSNNPQVLSEARAEIMRSTGGNPPPVLDPFAGGGTIPLEAQRLGLEAHASDLNPVAVLINKALIEIPPKFAGQAPVNPEYRKKAQPSDRWEGAKGLAEDVRYYGKWMRDEAERRIGHLYPKAKLPGGGEATVIAWLWARTVRCPNPACGCQMPLVRSWVLSSKAGKEHYVEPVVNRDTQPPTVSFVVKQGKPEAKEGTVGRNGAKCISCGTAVPLEYIRTEGRAGRLSAQMMAIVAEGGKGRVFLPPTTEQIAAASVDDVENVPDTDLPVQALGFRTQAYGMTKHRHLFSNRQLLGLVTLLELIPEVKRKIKEDVNKDWGQNSGFKKFNYADSLSIYLAFALDRAAESGCTLARWQGTGDFVAGAFSRQALSMMWDYAEVNFFSNSTRNFMDAVNWVAEAVEILPATGSGLGRQADAAAPIAHTRKLMISTDPPYYDNVPYADLSDFFYVWLRQVAVHVYPEIFSTLLVPKSNELVAEPFRHGGREAARVFFEEGLGRAFQRIYEATDPEYPLTVYYAFKQTESDDADDDATEGDDSAIISTGWETMLEGLLQAGFQIKGTWPVRTERAARTRGLGSNALASSIVLVCRPRPANAPIATRREFLAALRSELPVALRELQQGNIAPVDLAQAAIGPGMAVYSRYSQVMESDGSPMRVRTALALINQILDEVLAEQEGDFDADTRWALAWFEQVGFAEGEYGLAETLSKAKNTSVEGMVRAGIVAARSGKVRLLRPEELPEGWNPASDNDIPVWEATHHLIRVLNSGGEAEAAELLSRLGGLGDVARELAYRLYSICERKKWTQEALMYNGLVTSWLEVGKLSQKSQGPVQESMF</sequence>
<dbReference type="EMBL" id="QXDL01000001">
    <property type="protein sequence ID" value="RIH90979.1"/>
    <property type="molecule type" value="Genomic_DNA"/>
</dbReference>
<evidence type="ECO:0000259" key="1">
    <source>
        <dbReference type="Pfam" id="PF06634"/>
    </source>
</evidence>
<feature type="domain" description="DUF1156" evidence="1">
    <location>
        <begin position="12"/>
        <end position="82"/>
    </location>
</feature>
<comment type="caution">
    <text evidence="2">The sequence shown here is derived from an EMBL/GenBank/DDBJ whole genome shotgun (WGS) entry which is preliminary data.</text>
</comment>
<dbReference type="Gene3D" id="3.40.50.150">
    <property type="entry name" value="Vaccinia Virus protein VP39"/>
    <property type="match status" value="1"/>
</dbReference>
<keyword evidence="3" id="KW-1185">Reference proteome</keyword>
<reference evidence="2 3" key="1">
    <citation type="submission" date="2018-08" db="EMBL/GenBank/DDBJ databases">
        <title>Meiothermus terrae DSM 26712 genome sequencing project.</title>
        <authorList>
            <person name="Da Costa M.S."/>
            <person name="Albuquerque L."/>
            <person name="Raposo P."/>
            <person name="Froufe H.J.C."/>
            <person name="Barroso C.S."/>
            <person name="Egas C."/>
        </authorList>
    </citation>
    <scope>NUCLEOTIDE SEQUENCE [LARGE SCALE GENOMIC DNA]</scope>
    <source>
        <strain evidence="2 3">DSM 26712</strain>
    </source>
</reference>
<dbReference type="AlphaFoldDB" id="A0A399F6S1"/>
<name>A0A399F6S1_9DEIN</name>
<dbReference type="InterPro" id="IPR029063">
    <property type="entry name" value="SAM-dependent_MTases_sf"/>
</dbReference>
<dbReference type="SUPFAM" id="SSF53335">
    <property type="entry name" value="S-adenosyl-L-methionine-dependent methyltransferases"/>
    <property type="match status" value="1"/>
</dbReference>
<dbReference type="Proteomes" id="UP000265715">
    <property type="component" value="Unassembled WGS sequence"/>
</dbReference>
<accession>A0A399F6S1</accession>
<protein>
    <recommendedName>
        <fullName evidence="1">DUF1156 domain-containing protein</fullName>
    </recommendedName>
</protein>
<evidence type="ECO:0000313" key="2">
    <source>
        <dbReference type="EMBL" id="RIH90979.1"/>
    </source>
</evidence>
<dbReference type="RefSeq" id="WP_119313342.1">
    <property type="nucleotide sequence ID" value="NZ_QXDL01000001.1"/>
</dbReference>